<dbReference type="PANTHER" id="PTHR32196">
    <property type="entry name" value="ABC TRANSPORTER PERMEASE PROTEIN YPHD-RELATED-RELATED"/>
    <property type="match status" value="1"/>
</dbReference>
<gene>
    <name evidence="9" type="ORF">HDG40_002066</name>
</gene>
<keyword evidence="6 8" id="KW-1133">Transmembrane helix</keyword>
<name>A0A7W8Q522_PARAM</name>
<proteinExistence type="predicted"/>
<organism evidence="9 10">
    <name type="scientific">Paraburkholderia atlantica</name>
    <dbReference type="NCBI Taxonomy" id="2654982"/>
    <lineage>
        <taxon>Bacteria</taxon>
        <taxon>Pseudomonadati</taxon>
        <taxon>Pseudomonadota</taxon>
        <taxon>Betaproteobacteria</taxon>
        <taxon>Burkholderiales</taxon>
        <taxon>Burkholderiaceae</taxon>
        <taxon>Paraburkholderia</taxon>
    </lineage>
</organism>
<accession>A0A7W8Q522</accession>
<keyword evidence="3" id="KW-1003">Cell membrane</keyword>
<dbReference type="InterPro" id="IPR001851">
    <property type="entry name" value="ABC_transp_permease"/>
</dbReference>
<evidence type="ECO:0000256" key="4">
    <source>
        <dbReference type="ARBA" id="ARBA00022519"/>
    </source>
</evidence>
<evidence type="ECO:0000313" key="9">
    <source>
        <dbReference type="EMBL" id="MBB5423922.1"/>
    </source>
</evidence>
<comment type="subcellular location">
    <subcellularLocation>
        <location evidence="1">Cell membrane</location>
        <topology evidence="1">Multi-pass membrane protein</topology>
    </subcellularLocation>
</comment>
<evidence type="ECO:0000256" key="1">
    <source>
        <dbReference type="ARBA" id="ARBA00004651"/>
    </source>
</evidence>
<evidence type="ECO:0000313" key="10">
    <source>
        <dbReference type="Proteomes" id="UP000592780"/>
    </source>
</evidence>
<keyword evidence="5 8" id="KW-0812">Transmembrane</keyword>
<feature type="transmembrane region" description="Helical" evidence="8">
    <location>
        <begin position="199"/>
        <end position="221"/>
    </location>
</feature>
<dbReference type="AlphaFoldDB" id="A0A7W8Q522"/>
<keyword evidence="10" id="KW-1185">Reference proteome</keyword>
<feature type="transmembrane region" description="Helical" evidence="8">
    <location>
        <begin position="242"/>
        <end position="266"/>
    </location>
</feature>
<dbReference type="CDD" id="cd06579">
    <property type="entry name" value="TM_PBP1_transp_AraH_like"/>
    <property type="match status" value="1"/>
</dbReference>
<evidence type="ECO:0000256" key="8">
    <source>
        <dbReference type="SAM" id="Phobius"/>
    </source>
</evidence>
<feature type="transmembrane region" description="Helical" evidence="8">
    <location>
        <begin position="99"/>
        <end position="119"/>
    </location>
</feature>
<feature type="transmembrane region" description="Helical" evidence="8">
    <location>
        <begin position="37"/>
        <end position="62"/>
    </location>
</feature>
<evidence type="ECO:0000256" key="2">
    <source>
        <dbReference type="ARBA" id="ARBA00022448"/>
    </source>
</evidence>
<dbReference type="EMBL" id="JACHDD010000003">
    <property type="protein sequence ID" value="MBB5423922.1"/>
    <property type="molecule type" value="Genomic_DNA"/>
</dbReference>
<feature type="transmembrane region" description="Helical" evidence="8">
    <location>
        <begin position="74"/>
        <end position="93"/>
    </location>
</feature>
<feature type="transmembrane region" description="Helical" evidence="8">
    <location>
        <begin position="272"/>
        <end position="290"/>
    </location>
</feature>
<dbReference type="RefSeq" id="WP_184129450.1">
    <property type="nucleotide sequence ID" value="NZ_JACHDD010000003.1"/>
</dbReference>
<feature type="transmembrane region" description="Helical" evidence="8">
    <location>
        <begin position="131"/>
        <end position="153"/>
    </location>
</feature>
<comment type="caution">
    <text evidence="9">The sequence shown here is derived from an EMBL/GenBank/DDBJ whole genome shotgun (WGS) entry which is preliminary data.</text>
</comment>
<feature type="transmembrane region" description="Helical" evidence="8">
    <location>
        <begin position="297"/>
        <end position="317"/>
    </location>
</feature>
<dbReference type="GO" id="GO:0022857">
    <property type="term" value="F:transmembrane transporter activity"/>
    <property type="evidence" value="ECO:0007669"/>
    <property type="project" value="InterPro"/>
</dbReference>
<dbReference type="Pfam" id="PF02653">
    <property type="entry name" value="BPD_transp_2"/>
    <property type="match status" value="1"/>
</dbReference>
<keyword evidence="7 8" id="KW-0472">Membrane</keyword>
<dbReference type="Proteomes" id="UP000592780">
    <property type="component" value="Unassembled WGS sequence"/>
</dbReference>
<reference evidence="9 10" key="1">
    <citation type="submission" date="2020-08" db="EMBL/GenBank/DDBJ databases">
        <title>Genomic Encyclopedia of Type Strains, Phase IV (KMG-V): Genome sequencing to study the core and pangenomes of soil and plant-associated prokaryotes.</title>
        <authorList>
            <person name="Whitman W."/>
        </authorList>
    </citation>
    <scope>NUCLEOTIDE SEQUENCE [LARGE SCALE GENOMIC DNA]</scope>
    <source>
        <strain evidence="9 10">JPY158</strain>
    </source>
</reference>
<evidence type="ECO:0000256" key="7">
    <source>
        <dbReference type="ARBA" id="ARBA00023136"/>
    </source>
</evidence>
<protein>
    <submittedName>
        <fullName evidence="9">Ribose transport system permease protein</fullName>
    </submittedName>
</protein>
<evidence type="ECO:0000256" key="3">
    <source>
        <dbReference type="ARBA" id="ARBA00022475"/>
    </source>
</evidence>
<keyword evidence="2" id="KW-0813">Transport</keyword>
<evidence type="ECO:0000256" key="5">
    <source>
        <dbReference type="ARBA" id="ARBA00022692"/>
    </source>
</evidence>
<sequence>MIGKVIERLDALRGNDDLASDRTGSTTPQPDAPGAQFWLRGGAVLAFALVFAVFAATSPLFLTLANLANIVQQSAVLGALGFGLTAVLIGGGADSIKGGLDLSIAANMGLCAAAHAVALRAGVSSAGAVGLALTAGVTIGALNAFAVLGLRILPLLATLTTMNLCAGLELVLTQNTSVPATSPLLAFLIGEGASGIPHLATALLAVAVLVTLLVHYTPFGLRLRACGEDAQAARAAGLNVRAYAAASYLLGGFAAALAALASSALLSGSSPGAGENLLAVVAAALLGVVFSRRMVPTMPGTLLAVLFIGVISNGFQLDNVSSYWVNGVEGALILFVVSTTALLRRRHLGTHAHD</sequence>
<dbReference type="PANTHER" id="PTHR32196:SF21">
    <property type="entry name" value="ABC TRANSPORTER PERMEASE PROTEIN YPHD-RELATED"/>
    <property type="match status" value="1"/>
</dbReference>
<evidence type="ECO:0000256" key="6">
    <source>
        <dbReference type="ARBA" id="ARBA00022989"/>
    </source>
</evidence>
<keyword evidence="4" id="KW-0997">Cell inner membrane</keyword>
<feature type="transmembrane region" description="Helical" evidence="8">
    <location>
        <begin position="323"/>
        <end position="343"/>
    </location>
</feature>
<dbReference type="GO" id="GO:0005886">
    <property type="term" value="C:plasma membrane"/>
    <property type="evidence" value="ECO:0007669"/>
    <property type="project" value="UniProtKB-SubCell"/>
</dbReference>